<accession>A0A1T4QZL9</accession>
<dbReference type="SUPFAM" id="SSF53659">
    <property type="entry name" value="Isocitrate/Isopropylmalate dehydrogenase-like"/>
    <property type="match status" value="1"/>
</dbReference>
<dbReference type="GO" id="GO:0006633">
    <property type="term" value="P:fatty acid biosynthetic process"/>
    <property type="evidence" value="ECO:0007669"/>
    <property type="project" value="InterPro"/>
</dbReference>
<reference evidence="3" key="1">
    <citation type="submission" date="2017-02" db="EMBL/GenBank/DDBJ databases">
        <authorList>
            <person name="Varghese N."/>
            <person name="Submissions S."/>
        </authorList>
    </citation>
    <scope>NUCLEOTIDE SEQUENCE [LARGE SCALE GENOMIC DNA]</scope>
    <source>
        <strain evidence="3">ATCC BAA-73</strain>
    </source>
</reference>
<proteinExistence type="predicted"/>
<dbReference type="AlphaFoldDB" id="A0A1T4QZL9"/>
<protein>
    <submittedName>
        <fullName evidence="2">Fatty acid/phospholipid biosynthesis enzyme</fullName>
    </submittedName>
</protein>
<evidence type="ECO:0000256" key="1">
    <source>
        <dbReference type="PIRSR" id="PIRSR036593-50"/>
    </source>
</evidence>
<keyword evidence="3" id="KW-1185">Reference proteome</keyword>
<feature type="active site" evidence="1">
    <location>
        <position position="361"/>
    </location>
</feature>
<dbReference type="GO" id="GO:0016747">
    <property type="term" value="F:acyltransferase activity, transferring groups other than amino-acyl groups"/>
    <property type="evidence" value="ECO:0007669"/>
    <property type="project" value="InterPro"/>
</dbReference>
<dbReference type="Gene3D" id="3.40.718.10">
    <property type="entry name" value="Isopropylmalate Dehydrogenase"/>
    <property type="match status" value="1"/>
</dbReference>
<dbReference type="EMBL" id="FUWM01000037">
    <property type="protein sequence ID" value="SKA09219.1"/>
    <property type="molecule type" value="Genomic_DNA"/>
</dbReference>
<dbReference type="RefSeq" id="WP_078811150.1">
    <property type="nucleotide sequence ID" value="NZ_FUWM01000037.1"/>
</dbReference>
<gene>
    <name evidence="2" type="ORF">SAMN02745118_02774</name>
</gene>
<dbReference type="Pfam" id="PF02504">
    <property type="entry name" value="FA_synthesis"/>
    <property type="match status" value="1"/>
</dbReference>
<evidence type="ECO:0000313" key="3">
    <source>
        <dbReference type="Proteomes" id="UP000190625"/>
    </source>
</evidence>
<dbReference type="Proteomes" id="UP000190625">
    <property type="component" value="Unassembled WGS sequence"/>
</dbReference>
<dbReference type="PIRSF" id="PIRSF036593">
    <property type="entry name" value="GrdD"/>
    <property type="match status" value="1"/>
</dbReference>
<dbReference type="InterPro" id="IPR012116">
    <property type="entry name" value="Gly_reductase_pC_asu"/>
</dbReference>
<evidence type="ECO:0000313" key="2">
    <source>
        <dbReference type="EMBL" id="SKA09219.1"/>
    </source>
</evidence>
<organism evidence="2 3">
    <name type="scientific">Selenihalanaerobacter shriftii</name>
    <dbReference type="NCBI Taxonomy" id="142842"/>
    <lineage>
        <taxon>Bacteria</taxon>
        <taxon>Bacillati</taxon>
        <taxon>Bacillota</taxon>
        <taxon>Clostridia</taxon>
        <taxon>Halanaerobiales</taxon>
        <taxon>Halobacteroidaceae</taxon>
        <taxon>Selenihalanaerobacter</taxon>
    </lineage>
</organism>
<dbReference type="OrthoDB" id="9769886at2"/>
<dbReference type="NCBIfam" id="NF040747">
    <property type="entry name" value="reduct_C_alpha"/>
    <property type="match status" value="1"/>
</dbReference>
<dbReference type="STRING" id="142842.SAMN02745118_02774"/>
<sequence>MATKTAKEKVSEVFNQVADALESGEYGEKTKVGITTLGSEHGIEEVVKGAELAAKQNSDIEVVLIGPKIETDLTIITETDCEERAHEKMEELLQAGEIDACVTNHFNFPIGVSTVGRIVTPGRGQELIIATSTGTSATHRISAMIKNAIYGIITAKAIGQEEPTVGILNVDGARQVEKALKKLDENGYEINFAESIRSDGGCVMRGNDLLVASADVMVTDTLTGNLLLKVFSAFNTGGSYEALGYGYGPGVGEDYDQIINIISRASGAPVIAGAIRYAADAAQGDIIEVVQKEFEAVKKAGLDEIITDIESSNTEKTAEEVSPPPSKTVTEEISGLDILTLDDAVQTLWKEEIYAETGMGCTGPVVLIAPEDEEEATQILKENDFIA</sequence>
<dbReference type="InterPro" id="IPR003664">
    <property type="entry name" value="FA_synthesis"/>
</dbReference>
<name>A0A1T4QZL9_9FIRM</name>